<dbReference type="InterPro" id="IPR036890">
    <property type="entry name" value="HATPase_C_sf"/>
</dbReference>
<keyword evidence="7" id="KW-1185">Reference proteome</keyword>
<keyword evidence="2" id="KW-0227">DNA damage</keyword>
<dbReference type="InterPro" id="IPR013507">
    <property type="entry name" value="DNA_mismatch_S5_2-like"/>
</dbReference>
<proteinExistence type="inferred from homology"/>
<dbReference type="NCBIfam" id="TIGR00585">
    <property type="entry name" value="mutl"/>
    <property type="match status" value="1"/>
</dbReference>
<evidence type="ECO:0000313" key="6">
    <source>
        <dbReference type="EnsemblMetazoa" id="GMOY002756-PA"/>
    </source>
</evidence>
<dbReference type="GO" id="GO:0016887">
    <property type="term" value="F:ATP hydrolysis activity"/>
    <property type="evidence" value="ECO:0007669"/>
    <property type="project" value="InterPro"/>
</dbReference>
<dbReference type="SMART" id="SM00853">
    <property type="entry name" value="MutL_C"/>
    <property type="match status" value="1"/>
</dbReference>
<dbReference type="EMBL" id="CCAG010021922">
    <property type="status" value="NOT_ANNOTATED_CDS"/>
    <property type="molecule type" value="Genomic_DNA"/>
</dbReference>
<evidence type="ECO:0000259" key="4">
    <source>
        <dbReference type="SMART" id="SM00853"/>
    </source>
</evidence>
<feature type="compositionally biased region" description="Basic and acidic residues" evidence="3">
    <location>
        <begin position="472"/>
        <end position="486"/>
    </location>
</feature>
<accession>A0A1B0FG55</accession>
<evidence type="ECO:0000256" key="3">
    <source>
        <dbReference type="SAM" id="MobiDB-lite"/>
    </source>
</evidence>
<evidence type="ECO:0008006" key="8">
    <source>
        <dbReference type="Google" id="ProtNLM"/>
    </source>
</evidence>
<dbReference type="PhylomeDB" id="A0A1B0FG55"/>
<dbReference type="FunFam" id="3.30.1540.20:FF:000019">
    <property type="entry name" value="PMS1 homolog 2, mismatch repair system component"/>
    <property type="match status" value="1"/>
</dbReference>
<dbReference type="GO" id="GO:0005524">
    <property type="term" value="F:ATP binding"/>
    <property type="evidence" value="ECO:0007669"/>
    <property type="project" value="InterPro"/>
</dbReference>
<dbReference type="Gene3D" id="3.30.1540.20">
    <property type="entry name" value="MutL, C-terminal domain, dimerisation subdomain"/>
    <property type="match status" value="1"/>
</dbReference>
<evidence type="ECO:0000259" key="5">
    <source>
        <dbReference type="SMART" id="SM01340"/>
    </source>
</evidence>
<dbReference type="Pfam" id="PF08676">
    <property type="entry name" value="MutL_C"/>
    <property type="match status" value="1"/>
</dbReference>
<feature type="domain" description="MutL C-terminal dimerisation" evidence="4">
    <location>
        <begin position="641"/>
        <end position="788"/>
    </location>
</feature>
<dbReference type="CDD" id="cd03484">
    <property type="entry name" value="MutL_Trans_hPMS_2_like"/>
    <property type="match status" value="1"/>
</dbReference>
<dbReference type="SUPFAM" id="SSF54211">
    <property type="entry name" value="Ribosomal protein S5 domain 2-like"/>
    <property type="match status" value="1"/>
</dbReference>
<dbReference type="InterPro" id="IPR038973">
    <property type="entry name" value="MutL/Mlh/Pms-like"/>
</dbReference>
<dbReference type="InterPro" id="IPR020568">
    <property type="entry name" value="Ribosomal_Su5_D2-typ_SF"/>
</dbReference>
<dbReference type="PANTHER" id="PTHR10073:SF52">
    <property type="entry name" value="MISMATCH REPAIR ENDONUCLEASE PMS2"/>
    <property type="match status" value="1"/>
</dbReference>
<dbReference type="VEuPathDB" id="VectorBase:GMOY002756"/>
<name>A0A1B0FG55_GLOMM</name>
<dbReference type="STRING" id="37546.A0A1B0FG55"/>
<dbReference type="Gene3D" id="3.30.565.10">
    <property type="entry name" value="Histidine kinase-like ATPase, C-terminal domain"/>
    <property type="match status" value="1"/>
</dbReference>
<dbReference type="EnsemblMetazoa" id="GMOY002756-RA">
    <property type="protein sequence ID" value="GMOY002756-PA"/>
    <property type="gene ID" value="GMOY002756"/>
</dbReference>
<protein>
    <recommendedName>
        <fullName evidence="8">Mismatch repair endonuclease PMS2</fullName>
    </recommendedName>
</protein>
<dbReference type="GO" id="GO:0032389">
    <property type="term" value="C:MutLalpha complex"/>
    <property type="evidence" value="ECO:0007669"/>
    <property type="project" value="TreeGrafter"/>
</dbReference>
<comment type="similarity">
    <text evidence="1">Belongs to the DNA mismatch repair MutL/HexB family.</text>
</comment>
<evidence type="ECO:0000313" key="7">
    <source>
        <dbReference type="Proteomes" id="UP000092444"/>
    </source>
</evidence>
<dbReference type="CDD" id="cd16926">
    <property type="entry name" value="HATPase_MutL-MLH-PMS-like"/>
    <property type="match status" value="1"/>
</dbReference>
<dbReference type="SUPFAM" id="SSF55874">
    <property type="entry name" value="ATPase domain of HSP90 chaperone/DNA topoisomerase II/histidine kinase"/>
    <property type="match status" value="1"/>
</dbReference>
<evidence type="ECO:0000256" key="2">
    <source>
        <dbReference type="ARBA" id="ARBA00022763"/>
    </source>
</evidence>
<dbReference type="Pfam" id="PF01119">
    <property type="entry name" value="DNA_mis_repair"/>
    <property type="match status" value="1"/>
</dbReference>
<dbReference type="InterPro" id="IPR002099">
    <property type="entry name" value="MutL/Mlh/PMS"/>
</dbReference>
<dbReference type="GO" id="GO:0140664">
    <property type="term" value="F:ATP-dependent DNA damage sensor activity"/>
    <property type="evidence" value="ECO:0007669"/>
    <property type="project" value="InterPro"/>
</dbReference>
<dbReference type="InterPro" id="IPR014762">
    <property type="entry name" value="DNA_mismatch_repair_CS"/>
</dbReference>
<dbReference type="SUPFAM" id="SSF118116">
    <property type="entry name" value="DNA mismatch repair protein MutL"/>
    <property type="match status" value="1"/>
</dbReference>
<dbReference type="InterPro" id="IPR042121">
    <property type="entry name" value="MutL_C_regsub"/>
</dbReference>
<dbReference type="PANTHER" id="PTHR10073">
    <property type="entry name" value="DNA MISMATCH REPAIR PROTEIN MLH, PMS, MUTL"/>
    <property type="match status" value="1"/>
</dbReference>
<dbReference type="FunFam" id="3.30.1370.100:FF:000001">
    <property type="entry name" value="Mismatch repair endonuclease pms1, putative"/>
    <property type="match status" value="1"/>
</dbReference>
<dbReference type="InterPro" id="IPR037198">
    <property type="entry name" value="MutL_C_sf"/>
</dbReference>
<dbReference type="GO" id="GO:0006298">
    <property type="term" value="P:mismatch repair"/>
    <property type="evidence" value="ECO:0007669"/>
    <property type="project" value="InterPro"/>
</dbReference>
<dbReference type="InterPro" id="IPR014721">
    <property type="entry name" value="Ribsml_uS5_D2-typ_fold_subgr"/>
</dbReference>
<dbReference type="AlphaFoldDB" id="A0A1B0FG55"/>
<evidence type="ECO:0000256" key="1">
    <source>
        <dbReference type="ARBA" id="ARBA00006082"/>
    </source>
</evidence>
<dbReference type="Proteomes" id="UP000092444">
    <property type="component" value="Unassembled WGS sequence"/>
</dbReference>
<feature type="domain" description="DNA mismatch repair protein S5" evidence="5">
    <location>
        <begin position="230"/>
        <end position="386"/>
    </location>
</feature>
<dbReference type="Pfam" id="PF13589">
    <property type="entry name" value="HATPase_c_3"/>
    <property type="match status" value="1"/>
</dbReference>
<dbReference type="InterPro" id="IPR014790">
    <property type="entry name" value="MutL_C"/>
</dbReference>
<feature type="region of interest" description="Disordered" evidence="3">
    <location>
        <begin position="467"/>
        <end position="491"/>
    </location>
</feature>
<dbReference type="GO" id="GO:0030983">
    <property type="term" value="F:mismatched DNA binding"/>
    <property type="evidence" value="ECO:0007669"/>
    <property type="project" value="InterPro"/>
</dbReference>
<organism evidence="6 7">
    <name type="scientific">Glossina morsitans morsitans</name>
    <name type="common">Savannah tsetse fly</name>
    <dbReference type="NCBI Taxonomy" id="37546"/>
    <lineage>
        <taxon>Eukaryota</taxon>
        <taxon>Metazoa</taxon>
        <taxon>Ecdysozoa</taxon>
        <taxon>Arthropoda</taxon>
        <taxon>Hexapoda</taxon>
        <taxon>Insecta</taxon>
        <taxon>Pterygota</taxon>
        <taxon>Neoptera</taxon>
        <taxon>Endopterygota</taxon>
        <taxon>Diptera</taxon>
        <taxon>Brachycera</taxon>
        <taxon>Muscomorpha</taxon>
        <taxon>Hippoboscoidea</taxon>
        <taxon>Glossinidae</taxon>
        <taxon>Glossina</taxon>
    </lineage>
</organism>
<dbReference type="Gene3D" id="3.30.230.10">
    <property type="match status" value="1"/>
</dbReference>
<dbReference type="FunFam" id="3.30.565.10:FF:000014">
    <property type="entry name" value="Mismatch repair endonuclease pms1, putative"/>
    <property type="match status" value="1"/>
</dbReference>
<dbReference type="Gene3D" id="3.30.1370.100">
    <property type="entry name" value="MutL, C-terminal domain, regulatory subdomain"/>
    <property type="match status" value="1"/>
</dbReference>
<dbReference type="InterPro" id="IPR042120">
    <property type="entry name" value="MutL_C_dimsub"/>
</dbReference>
<dbReference type="PROSITE" id="PS00058">
    <property type="entry name" value="DNA_MISMATCH_REPAIR_1"/>
    <property type="match status" value="1"/>
</dbReference>
<reference evidence="6" key="1">
    <citation type="submission" date="2020-05" db="UniProtKB">
        <authorList>
            <consortium name="EnsemblMetazoa"/>
        </authorList>
    </citation>
    <scope>IDENTIFICATION</scope>
    <source>
        <strain evidence="6">Yale</strain>
    </source>
</reference>
<dbReference type="SMART" id="SM01340">
    <property type="entry name" value="DNA_mis_repair"/>
    <property type="match status" value="1"/>
</dbReference>
<sequence length="835" mass="93977">MADDIIIPEPTKAESAAIKSIKEEDVHKICSGQVILTLAVAVKELVENAIDAGAKNVEVKLRDKGLESVEVCDDGCGVKPNDLESMTAKYHTSKIQKFQDLQSVETFGFRGEALSSLCALTEMSIITRHRDCSEAIKIDLDRKGKIISRNCHTRAPGTTVLLTNLFATLPVRRKDFERNIKKEFAKMCQILQAYCLVSTGIRIRCTNQAPNGASSLIMMTQGREDVLSNIYAIFGRPKLGEIIKLESPLKDSKGDVLNQDELISALQANAGDNANITKEDISSLYNRDFELEGYISSCARGSGRSSKDRQFFYVNSRPCDLKDISKAVNDCYHSFNNSQYPFVYLNIITSRQEVDVNLTPDKRQLMLSNEKLLLSLIRRSLHLTFDQIPATYKLQNTTISDMQPQANNIDLESIDLIPLSTAEKFRNVLSQWKRTGDTAGKAPNVTTKRKCLDEITARTLKMQKIHQFLNTEDNKPSGEYDYKSDPETDEEGDKAIQFDKMQLKQESNAFDELVQKIDCKVLTPKKPVCNFIGTKSFSNSDIDTANDVASKDDNAAPPIIELDVSDSETKEHSNISSQFFVTLKEIEDSLKAEDAIKSEKESKAKLERLRFKSEITPSQNKSAEDELQKEISKSSFARMDVIGQFNLGFIICKLDNDLFIIDQHATDEKYNFEMLQRTTHLQYQTLAIPQTLELTAVNEMTLMENLPVFEKNGFKFSINSNGIPPSTKKVSLLGKPFSKNWEFGKEDIDELIFMLQDAPEGTVCRPSRISAMFASRACRKSIMIGTALKKSTMKQLIQHMGEMEQPWNCPHGRPTMRHLINTAMLLDDAEINENK</sequence>